<dbReference type="AlphaFoldDB" id="A0A7Z6UUG8"/>
<gene>
    <name evidence="1" type="ORF">ALP21_200106</name>
</gene>
<accession>A0A7Z6UUG8</accession>
<dbReference type="Proteomes" id="UP000267078">
    <property type="component" value="Unassembled WGS sequence"/>
</dbReference>
<protein>
    <submittedName>
        <fullName evidence="1">Uncharacterized protein</fullName>
    </submittedName>
</protein>
<evidence type="ECO:0000313" key="2">
    <source>
        <dbReference type="Proteomes" id="UP000267078"/>
    </source>
</evidence>
<evidence type="ECO:0000313" key="1">
    <source>
        <dbReference type="EMBL" id="RMU90039.1"/>
    </source>
</evidence>
<dbReference type="EMBL" id="RBUI01000055">
    <property type="protein sequence ID" value="RMU90039.1"/>
    <property type="molecule type" value="Genomic_DNA"/>
</dbReference>
<comment type="caution">
    <text evidence="1">The sequence shown here is derived from an EMBL/GenBank/DDBJ whole genome shotgun (WGS) entry which is preliminary data.</text>
</comment>
<proteinExistence type="predicted"/>
<sequence>MMSSPRYTYLKDVLTRLPTQRDNEDGGASAARMTSVLVTQDGLVGRLQRG</sequence>
<reference evidence="1 2" key="1">
    <citation type="submission" date="2018-08" db="EMBL/GenBank/DDBJ databases">
        <title>Recombination of ecologically and evolutionarily significant loci maintains genetic cohesion in the Pseudomonas syringae species complex.</title>
        <authorList>
            <person name="Dillon M."/>
            <person name="Thakur S."/>
            <person name="Almeida R.N.D."/>
            <person name="Weir B.S."/>
            <person name="Guttman D.S."/>
        </authorList>
    </citation>
    <scope>NUCLEOTIDE SEQUENCE [LARGE SCALE GENOMIC DNA]</scope>
    <source>
        <strain evidence="1 2">1449B</strain>
    </source>
</reference>
<organism evidence="1 2">
    <name type="scientific">Pseudomonas savastanoi pv. phaseolicola</name>
    <name type="common">Pseudomonas syringae pv. phaseolicola</name>
    <dbReference type="NCBI Taxonomy" id="319"/>
    <lineage>
        <taxon>Bacteria</taxon>
        <taxon>Pseudomonadati</taxon>
        <taxon>Pseudomonadota</taxon>
        <taxon>Gammaproteobacteria</taxon>
        <taxon>Pseudomonadales</taxon>
        <taxon>Pseudomonadaceae</taxon>
        <taxon>Pseudomonas</taxon>
    </lineage>
</organism>
<name>A0A7Z6UUG8_PSESH</name>